<feature type="chain" id="PRO_5024301605" description="SCP domain-containing protein" evidence="1">
    <location>
        <begin position="23"/>
        <end position="224"/>
    </location>
</feature>
<dbReference type="InterPro" id="IPR035940">
    <property type="entry name" value="CAP_sf"/>
</dbReference>
<dbReference type="KEGG" id="anf:AQPE_3227"/>
<evidence type="ECO:0000259" key="2">
    <source>
        <dbReference type="Pfam" id="PF00188"/>
    </source>
</evidence>
<dbReference type="RefSeq" id="WP_318347327.1">
    <property type="nucleotide sequence ID" value="NZ_AP018694.1"/>
</dbReference>
<dbReference type="Gene3D" id="3.40.33.10">
    <property type="entry name" value="CAP"/>
    <property type="match status" value="1"/>
</dbReference>
<dbReference type="Proteomes" id="UP001193389">
    <property type="component" value="Chromosome"/>
</dbReference>
<feature type="domain" description="SCP" evidence="2">
    <location>
        <begin position="114"/>
        <end position="217"/>
    </location>
</feature>
<protein>
    <recommendedName>
        <fullName evidence="2">SCP domain-containing protein</fullName>
    </recommendedName>
</protein>
<dbReference type="PANTHER" id="PTHR31157:SF1">
    <property type="entry name" value="SCP DOMAIN-CONTAINING PROTEIN"/>
    <property type="match status" value="1"/>
</dbReference>
<dbReference type="PANTHER" id="PTHR31157">
    <property type="entry name" value="SCP DOMAIN-CONTAINING PROTEIN"/>
    <property type="match status" value="1"/>
</dbReference>
<dbReference type="CDD" id="cd05379">
    <property type="entry name" value="CAP_bacterial"/>
    <property type="match status" value="1"/>
</dbReference>
<sequence>MQNIIILLLSSLIWFGSPVTQAEEDGWPPELNTGKDVYYLDDIERQVLLELNKVRHNPRRFAEEYMEELRASFEGKVYTYPGRTPVNTKEGVGPLNECIQILKEIDPIPIIYPAEGLAQAAFLLADDQQKHGGIGHISKNGSTPQNRIKRYGNWDICSGEDITYGSFEAREIVIALLIDDGVPDRGHRKNVLSSCFHFAGVAYGGHPTYQSMCVIDYAGDYKTK</sequence>
<name>A0A5K7SCQ1_9BACT</name>
<dbReference type="AlphaFoldDB" id="A0A5K7SCQ1"/>
<evidence type="ECO:0000256" key="1">
    <source>
        <dbReference type="SAM" id="SignalP"/>
    </source>
</evidence>
<dbReference type="InterPro" id="IPR014044">
    <property type="entry name" value="CAP_dom"/>
</dbReference>
<keyword evidence="1" id="KW-0732">Signal</keyword>
<evidence type="ECO:0000313" key="4">
    <source>
        <dbReference type="Proteomes" id="UP001193389"/>
    </source>
</evidence>
<feature type="signal peptide" evidence="1">
    <location>
        <begin position="1"/>
        <end position="22"/>
    </location>
</feature>
<reference evidence="3" key="1">
    <citation type="journal article" date="2020" name="Int. J. Syst. Evol. Microbiol.">
        <title>Aquipluma nitroreducens gen. nov. sp. nov., a novel facultatively anaerobic bacterium isolated from a freshwater lake.</title>
        <authorList>
            <person name="Watanabe M."/>
            <person name="Kojima H."/>
            <person name="Fukui M."/>
        </authorList>
    </citation>
    <scope>NUCLEOTIDE SEQUENCE</scope>
    <source>
        <strain evidence="3">MeG22</strain>
    </source>
</reference>
<proteinExistence type="predicted"/>
<accession>A0A5K7SCQ1</accession>
<gene>
    <name evidence="3" type="ORF">AQPE_3227</name>
</gene>
<keyword evidence="4" id="KW-1185">Reference proteome</keyword>
<evidence type="ECO:0000313" key="3">
    <source>
        <dbReference type="EMBL" id="BBE19054.1"/>
    </source>
</evidence>
<organism evidence="3 4">
    <name type="scientific">Aquipluma nitroreducens</name>
    <dbReference type="NCBI Taxonomy" id="2010828"/>
    <lineage>
        <taxon>Bacteria</taxon>
        <taxon>Pseudomonadati</taxon>
        <taxon>Bacteroidota</taxon>
        <taxon>Bacteroidia</taxon>
        <taxon>Marinilabiliales</taxon>
        <taxon>Prolixibacteraceae</taxon>
        <taxon>Aquipluma</taxon>
    </lineage>
</organism>
<dbReference type="Pfam" id="PF00188">
    <property type="entry name" value="CAP"/>
    <property type="match status" value="1"/>
</dbReference>
<dbReference type="EMBL" id="AP018694">
    <property type="protein sequence ID" value="BBE19054.1"/>
    <property type="molecule type" value="Genomic_DNA"/>
</dbReference>